<sequence>MSRNLSHDQNFKNLILDYPRQALAFFAEEEAAEIDASVTITPLRQEQLKERLGERFRELDVPLLVEWPDGRREALLFVLEEETQSRRFSIHRLAHYCLDLAELLATERVVPVVIFLREHPGLPRDLVLGSERRHYLRFDYLACMLASTPAERYLESDNLVARLNLPNMRWPPDKKVEIYARAIEGLLTLEPNVEKQIKYLDFVDIYTGLSEAERFDYESRYPQENAAMTGLAERLRTEGRQEGRQEGIQQGEQGLLRKLLERRFGPLESATEQRLQNATTEELEHWAENLLEAQSLREVFTQ</sequence>
<gene>
    <name evidence="2" type="ORF">FGL86_13830</name>
</gene>
<name>A0A5B8SZ12_9GAMM</name>
<dbReference type="InterPro" id="IPR025587">
    <property type="entry name" value="DUF4351"/>
</dbReference>
<protein>
    <submittedName>
        <fullName evidence="2">DUF4351 domain-containing protein</fullName>
    </submittedName>
</protein>
<proteinExistence type="predicted"/>
<dbReference type="PANTHER" id="PTHR35586:SF1">
    <property type="entry name" value="SLL1691 PROTEIN"/>
    <property type="match status" value="1"/>
</dbReference>
<dbReference type="RefSeq" id="WP_147185125.1">
    <property type="nucleotide sequence ID" value="NZ_CP042382.1"/>
</dbReference>
<accession>A0A5B8SZ12</accession>
<dbReference type="EMBL" id="CP042382">
    <property type="protein sequence ID" value="QEA40050.1"/>
    <property type="molecule type" value="Genomic_DNA"/>
</dbReference>
<dbReference type="Proteomes" id="UP000321272">
    <property type="component" value="Chromosome"/>
</dbReference>
<organism evidence="2 3">
    <name type="scientific">Pistricoccus aurantiacus</name>
    <dbReference type="NCBI Taxonomy" id="1883414"/>
    <lineage>
        <taxon>Bacteria</taxon>
        <taxon>Pseudomonadati</taxon>
        <taxon>Pseudomonadota</taxon>
        <taxon>Gammaproteobacteria</taxon>
        <taxon>Oceanospirillales</taxon>
        <taxon>Halomonadaceae</taxon>
        <taxon>Pistricoccus</taxon>
    </lineage>
</organism>
<evidence type="ECO:0000259" key="1">
    <source>
        <dbReference type="Pfam" id="PF14261"/>
    </source>
</evidence>
<dbReference type="Pfam" id="PF14261">
    <property type="entry name" value="DUF4351"/>
    <property type="match status" value="1"/>
</dbReference>
<feature type="domain" description="DUF4351" evidence="1">
    <location>
        <begin position="245"/>
        <end position="298"/>
    </location>
</feature>
<reference evidence="2 3" key="1">
    <citation type="submission" date="2019-06" db="EMBL/GenBank/DDBJ databases">
        <title>Genome analyses of bacteria isolated from kimchi.</title>
        <authorList>
            <person name="Lee S."/>
            <person name="Ahn S."/>
            <person name="Roh S."/>
        </authorList>
    </citation>
    <scope>NUCLEOTIDE SEQUENCE [LARGE SCALE GENOMIC DNA]</scope>
    <source>
        <strain evidence="2 3">CBA4606</strain>
    </source>
</reference>
<keyword evidence="3" id="KW-1185">Reference proteome</keyword>
<dbReference type="AlphaFoldDB" id="A0A5B8SZ12"/>
<dbReference type="PANTHER" id="PTHR35586">
    <property type="entry name" value="SLL1691 PROTEIN"/>
    <property type="match status" value="1"/>
</dbReference>
<dbReference type="OrthoDB" id="7025307at2"/>
<dbReference type="KEGG" id="paur:FGL86_13830"/>
<evidence type="ECO:0000313" key="3">
    <source>
        <dbReference type="Proteomes" id="UP000321272"/>
    </source>
</evidence>
<evidence type="ECO:0000313" key="2">
    <source>
        <dbReference type="EMBL" id="QEA40050.1"/>
    </source>
</evidence>